<sequence length="119" mass="12620">MGGLHQDNRVTVTTIKECTADLMAAPSAPNLRLGTGCVALQCKSDGTTAAVCTAPPNPETMTRLHPPESKANVEASSHAPTLFGTPLYRTNALLMAEEDSRCPEINCLDGRRVLTLNCP</sequence>
<reference evidence="3" key="3">
    <citation type="submission" date="2020-12" db="UniProtKB">
        <authorList>
            <consortium name="EnsemblPlants"/>
        </authorList>
    </citation>
    <scope>IDENTIFICATION</scope>
</reference>
<organism evidence="2">
    <name type="scientific">Physcomitrium patens</name>
    <name type="common">Spreading-leaved earth moss</name>
    <name type="synonym">Physcomitrella patens</name>
    <dbReference type="NCBI Taxonomy" id="3218"/>
    <lineage>
        <taxon>Eukaryota</taxon>
        <taxon>Viridiplantae</taxon>
        <taxon>Streptophyta</taxon>
        <taxon>Embryophyta</taxon>
        <taxon>Bryophyta</taxon>
        <taxon>Bryophytina</taxon>
        <taxon>Bryopsida</taxon>
        <taxon>Funariidae</taxon>
        <taxon>Funariales</taxon>
        <taxon>Funariaceae</taxon>
        <taxon>Physcomitrium</taxon>
    </lineage>
</organism>
<protein>
    <submittedName>
        <fullName evidence="2 3">Uncharacterized protein</fullName>
    </submittedName>
</protein>
<keyword evidence="4" id="KW-1185">Reference proteome</keyword>
<name>A0A2K1K2W8_PHYPA</name>
<accession>A0A2K1K2W8</accession>
<evidence type="ECO:0000313" key="2">
    <source>
        <dbReference type="EMBL" id="PNR48117.1"/>
    </source>
</evidence>
<dbReference type="InParanoid" id="A0A2K1K2W8"/>
<dbReference type="EnsemblPlants" id="Pp3c9_12151V3.1">
    <property type="protein sequence ID" value="PAC:32911273.CDS.1"/>
    <property type="gene ID" value="Pp3c9_12151"/>
</dbReference>
<dbReference type="Proteomes" id="UP000006727">
    <property type="component" value="Chromosome 9"/>
</dbReference>
<feature type="region of interest" description="Disordered" evidence="1">
    <location>
        <begin position="53"/>
        <end position="78"/>
    </location>
</feature>
<gene>
    <name evidence="2" type="ORF">PHYPA_012590</name>
</gene>
<dbReference type="EMBL" id="ABEU02000009">
    <property type="protein sequence ID" value="PNR48117.1"/>
    <property type="molecule type" value="Genomic_DNA"/>
</dbReference>
<dbReference type="AlphaFoldDB" id="A0A2K1K2W8"/>
<proteinExistence type="predicted"/>
<reference evidence="2 4" key="1">
    <citation type="journal article" date="2008" name="Science">
        <title>The Physcomitrella genome reveals evolutionary insights into the conquest of land by plants.</title>
        <authorList>
            <person name="Rensing S."/>
            <person name="Lang D."/>
            <person name="Zimmer A."/>
            <person name="Terry A."/>
            <person name="Salamov A."/>
            <person name="Shapiro H."/>
            <person name="Nishiyama T."/>
            <person name="Perroud P.-F."/>
            <person name="Lindquist E."/>
            <person name="Kamisugi Y."/>
            <person name="Tanahashi T."/>
            <person name="Sakakibara K."/>
            <person name="Fujita T."/>
            <person name="Oishi K."/>
            <person name="Shin-I T."/>
            <person name="Kuroki Y."/>
            <person name="Toyoda A."/>
            <person name="Suzuki Y."/>
            <person name="Hashimoto A."/>
            <person name="Yamaguchi K."/>
            <person name="Sugano A."/>
            <person name="Kohara Y."/>
            <person name="Fujiyama A."/>
            <person name="Anterola A."/>
            <person name="Aoki S."/>
            <person name="Ashton N."/>
            <person name="Barbazuk W.B."/>
            <person name="Barker E."/>
            <person name="Bennetzen J."/>
            <person name="Bezanilla M."/>
            <person name="Blankenship R."/>
            <person name="Cho S.H."/>
            <person name="Dutcher S."/>
            <person name="Estelle M."/>
            <person name="Fawcett J.A."/>
            <person name="Gundlach H."/>
            <person name="Hanada K."/>
            <person name="Heyl A."/>
            <person name="Hicks K.A."/>
            <person name="Hugh J."/>
            <person name="Lohr M."/>
            <person name="Mayer K."/>
            <person name="Melkozernov A."/>
            <person name="Murata T."/>
            <person name="Nelson D."/>
            <person name="Pils B."/>
            <person name="Prigge M."/>
            <person name="Reiss B."/>
            <person name="Renner T."/>
            <person name="Rombauts S."/>
            <person name="Rushton P."/>
            <person name="Sanderfoot A."/>
            <person name="Schween G."/>
            <person name="Shiu S.-H."/>
            <person name="Stueber K."/>
            <person name="Theodoulou F.L."/>
            <person name="Tu H."/>
            <person name="Van de Peer Y."/>
            <person name="Verrier P.J."/>
            <person name="Waters E."/>
            <person name="Wood A."/>
            <person name="Yang L."/>
            <person name="Cove D."/>
            <person name="Cuming A."/>
            <person name="Hasebe M."/>
            <person name="Lucas S."/>
            <person name="Mishler D.B."/>
            <person name="Reski R."/>
            <person name="Grigoriev I."/>
            <person name="Quatrano R.S."/>
            <person name="Boore J.L."/>
        </authorList>
    </citation>
    <scope>NUCLEOTIDE SEQUENCE [LARGE SCALE GENOMIC DNA]</scope>
    <source>
        <strain evidence="3 4">cv. Gransden 2004</strain>
    </source>
</reference>
<evidence type="ECO:0000313" key="3">
    <source>
        <dbReference type="EnsemblPlants" id="PAC:32911273.CDS.1"/>
    </source>
</evidence>
<evidence type="ECO:0000313" key="4">
    <source>
        <dbReference type="Proteomes" id="UP000006727"/>
    </source>
</evidence>
<dbReference type="Gramene" id="Pp3c9_12151V3.1">
    <property type="protein sequence ID" value="PAC:32911273.CDS.1"/>
    <property type="gene ID" value="Pp3c9_12151"/>
</dbReference>
<reference evidence="2 4" key="2">
    <citation type="journal article" date="2018" name="Plant J.">
        <title>The Physcomitrella patens chromosome-scale assembly reveals moss genome structure and evolution.</title>
        <authorList>
            <person name="Lang D."/>
            <person name="Ullrich K.K."/>
            <person name="Murat F."/>
            <person name="Fuchs J."/>
            <person name="Jenkins J."/>
            <person name="Haas F.B."/>
            <person name="Piednoel M."/>
            <person name="Gundlach H."/>
            <person name="Van Bel M."/>
            <person name="Meyberg R."/>
            <person name="Vives C."/>
            <person name="Morata J."/>
            <person name="Symeonidi A."/>
            <person name="Hiss M."/>
            <person name="Muchero W."/>
            <person name="Kamisugi Y."/>
            <person name="Saleh O."/>
            <person name="Blanc G."/>
            <person name="Decker E.L."/>
            <person name="van Gessel N."/>
            <person name="Grimwood J."/>
            <person name="Hayes R.D."/>
            <person name="Graham S.W."/>
            <person name="Gunter L.E."/>
            <person name="McDaniel S.F."/>
            <person name="Hoernstein S.N.W."/>
            <person name="Larsson A."/>
            <person name="Li F.W."/>
            <person name="Perroud P.F."/>
            <person name="Phillips J."/>
            <person name="Ranjan P."/>
            <person name="Rokshar D.S."/>
            <person name="Rothfels C.J."/>
            <person name="Schneider L."/>
            <person name="Shu S."/>
            <person name="Stevenson D.W."/>
            <person name="Thummler F."/>
            <person name="Tillich M."/>
            <person name="Villarreal Aguilar J.C."/>
            <person name="Widiez T."/>
            <person name="Wong G.K."/>
            <person name="Wymore A."/>
            <person name="Zhang Y."/>
            <person name="Zimmer A.D."/>
            <person name="Quatrano R.S."/>
            <person name="Mayer K.F.X."/>
            <person name="Goodstein D."/>
            <person name="Casacuberta J.M."/>
            <person name="Vandepoele K."/>
            <person name="Reski R."/>
            <person name="Cuming A.C."/>
            <person name="Tuskan G.A."/>
            <person name="Maumus F."/>
            <person name="Salse J."/>
            <person name="Schmutz J."/>
            <person name="Rensing S.A."/>
        </authorList>
    </citation>
    <scope>NUCLEOTIDE SEQUENCE [LARGE SCALE GENOMIC DNA]</scope>
    <source>
        <strain evidence="3 4">cv. Gransden 2004</strain>
    </source>
</reference>
<dbReference type="PaxDb" id="3218-PP1S29_224V6.1"/>
<evidence type="ECO:0000256" key="1">
    <source>
        <dbReference type="SAM" id="MobiDB-lite"/>
    </source>
</evidence>